<evidence type="ECO:0000256" key="5">
    <source>
        <dbReference type="ARBA" id="ARBA00022989"/>
    </source>
</evidence>
<reference evidence="9 10" key="1">
    <citation type="submission" date="2014-10" db="EMBL/GenBank/DDBJ databases">
        <title>Genome sequence of Micropolyspora internatus JCM3315.</title>
        <authorList>
            <person name="Shin S.-K."/>
            <person name="Yi H."/>
        </authorList>
    </citation>
    <scope>NUCLEOTIDE SEQUENCE [LARGE SCALE GENOMIC DNA]</scope>
    <source>
        <strain evidence="9 10">JCM 3315</strain>
    </source>
</reference>
<proteinExistence type="inferred from homology"/>
<keyword evidence="3 7" id="KW-1003">Cell membrane</keyword>
<name>A0A837DBN0_9PSEU</name>
<dbReference type="Pfam" id="PF09335">
    <property type="entry name" value="VTT_dom"/>
    <property type="match status" value="1"/>
</dbReference>
<accession>A0A837DBN0</accession>
<dbReference type="PANTHER" id="PTHR12677:SF59">
    <property type="entry name" value="GOLGI APPARATUS MEMBRANE PROTEIN TVP38-RELATED"/>
    <property type="match status" value="1"/>
</dbReference>
<evidence type="ECO:0000256" key="3">
    <source>
        <dbReference type="ARBA" id="ARBA00022475"/>
    </source>
</evidence>
<comment type="subcellular location">
    <subcellularLocation>
        <location evidence="1 7">Cell membrane</location>
        <topology evidence="1 7">Multi-pass membrane protein</topology>
    </subcellularLocation>
</comment>
<dbReference type="AlphaFoldDB" id="A0A837DBN0"/>
<comment type="similarity">
    <text evidence="2 7">Belongs to the TVP38/TMEM64 family.</text>
</comment>
<evidence type="ECO:0000256" key="7">
    <source>
        <dbReference type="RuleBase" id="RU366058"/>
    </source>
</evidence>
<dbReference type="GO" id="GO:0005886">
    <property type="term" value="C:plasma membrane"/>
    <property type="evidence" value="ECO:0007669"/>
    <property type="project" value="UniProtKB-SubCell"/>
</dbReference>
<sequence>MRTTAKVIVGFVALGVLAVMAVLVPIPGPTQLRTWAEGLGGVGVVAFFAAYAVFTAAPIPRTVFNLAAGLLFGEFVGVSVALASTVLSGLLGFLLARSLGRDAVLRQLHRKPVRLVNDRLAHGGALAVASLRLIPVIPFAPLSYLCGVSSLPLRPYLVGTAVGSFPGTVAVVVLGDALTGTTPPSLIVCYVTFALLGALGVLRATRSTEQKTVAVVEDSHSERSGPPGG</sequence>
<evidence type="ECO:0000259" key="8">
    <source>
        <dbReference type="Pfam" id="PF09335"/>
    </source>
</evidence>
<feature type="transmembrane region" description="Helical" evidence="7">
    <location>
        <begin position="7"/>
        <end position="26"/>
    </location>
</feature>
<keyword evidence="4 7" id="KW-0812">Transmembrane</keyword>
<evidence type="ECO:0000256" key="4">
    <source>
        <dbReference type="ARBA" id="ARBA00022692"/>
    </source>
</evidence>
<evidence type="ECO:0000256" key="6">
    <source>
        <dbReference type="ARBA" id="ARBA00023136"/>
    </source>
</evidence>
<dbReference type="PANTHER" id="PTHR12677">
    <property type="entry name" value="GOLGI APPARATUS MEMBRANE PROTEIN TVP38-RELATED"/>
    <property type="match status" value="1"/>
</dbReference>
<dbReference type="Proteomes" id="UP000030848">
    <property type="component" value="Unassembled WGS sequence"/>
</dbReference>
<feature type="transmembrane region" description="Helical" evidence="7">
    <location>
        <begin position="38"/>
        <end position="59"/>
    </location>
</feature>
<keyword evidence="6 7" id="KW-0472">Membrane</keyword>
<comment type="caution">
    <text evidence="9">The sequence shown here is derived from an EMBL/GenBank/DDBJ whole genome shotgun (WGS) entry which is preliminary data.</text>
</comment>
<gene>
    <name evidence="9" type="ORF">MINT15_24990</name>
</gene>
<feature type="domain" description="VTT" evidence="8">
    <location>
        <begin position="59"/>
        <end position="176"/>
    </location>
</feature>
<keyword evidence="5 7" id="KW-1133">Transmembrane helix</keyword>
<organism evidence="9 10">
    <name type="scientific">Saccharomonospora viridis</name>
    <dbReference type="NCBI Taxonomy" id="1852"/>
    <lineage>
        <taxon>Bacteria</taxon>
        <taxon>Bacillati</taxon>
        <taxon>Actinomycetota</taxon>
        <taxon>Actinomycetes</taxon>
        <taxon>Pseudonocardiales</taxon>
        <taxon>Pseudonocardiaceae</taxon>
        <taxon>Saccharomonospora</taxon>
    </lineage>
</organism>
<feature type="transmembrane region" description="Helical" evidence="7">
    <location>
        <begin position="156"/>
        <end position="178"/>
    </location>
</feature>
<feature type="transmembrane region" description="Helical" evidence="7">
    <location>
        <begin position="71"/>
        <end position="100"/>
    </location>
</feature>
<dbReference type="InterPro" id="IPR032816">
    <property type="entry name" value="VTT_dom"/>
</dbReference>
<feature type="transmembrane region" description="Helical" evidence="7">
    <location>
        <begin position="184"/>
        <end position="202"/>
    </location>
</feature>
<dbReference type="EMBL" id="JRZE01000005">
    <property type="protein sequence ID" value="KHF43774.1"/>
    <property type="molecule type" value="Genomic_DNA"/>
</dbReference>
<protein>
    <recommendedName>
        <fullName evidence="7">TVP38/TMEM64 family membrane protein</fullName>
    </recommendedName>
</protein>
<evidence type="ECO:0000313" key="9">
    <source>
        <dbReference type="EMBL" id="KHF43774.1"/>
    </source>
</evidence>
<evidence type="ECO:0000313" key="10">
    <source>
        <dbReference type="Proteomes" id="UP000030848"/>
    </source>
</evidence>
<evidence type="ECO:0000256" key="2">
    <source>
        <dbReference type="ARBA" id="ARBA00008640"/>
    </source>
</evidence>
<evidence type="ECO:0000256" key="1">
    <source>
        <dbReference type="ARBA" id="ARBA00004651"/>
    </source>
</evidence>
<feature type="transmembrane region" description="Helical" evidence="7">
    <location>
        <begin position="120"/>
        <end position="144"/>
    </location>
</feature>
<dbReference type="InterPro" id="IPR015414">
    <property type="entry name" value="TMEM64"/>
</dbReference>